<sequence>MHNAFSQTHQRPFPLPKRRWMMTQSWHHLLFCHWQADEKILRKLLPPELEVDTYEGKAWIGVLPFRVKNMRVRGMPNPPFINTFLQLNIRTYVTYNGVPGIFFFTLDSDKWLTVIGGKIGALVPYRKAAMRMYKRDDKIHFHSEPDGADSIGRKLDLEYHPVSEPYSPDPESLEYWLFERYCYFTVLNKKVYRGDTHHTHWKVSKAEANIHQYPLYKNLINLDFTEKPLLHYTRKKQAFMWTPVRA</sequence>
<dbReference type="InterPro" id="IPR023375">
    <property type="entry name" value="ADC_dom_sf"/>
</dbReference>
<comment type="caution">
    <text evidence="1">The sequence shown here is derived from an EMBL/GenBank/DDBJ whole genome shotgun (WGS) entry which is preliminary data.</text>
</comment>
<dbReference type="PANTHER" id="PTHR39186">
    <property type="entry name" value="DUF2071 FAMILY PROTEIN"/>
    <property type="match status" value="1"/>
</dbReference>
<reference evidence="1 2" key="1">
    <citation type="submission" date="2023-10" db="EMBL/GenBank/DDBJ databases">
        <title>179-bfca-hs.</title>
        <authorList>
            <person name="Miliotis G."/>
            <person name="Sengupta P."/>
            <person name="Hameed A."/>
            <person name="Chuvochina M."/>
            <person name="Mcdonagh F."/>
            <person name="Simpson A.C."/>
            <person name="Singh N.K."/>
            <person name="Rekha P.D."/>
            <person name="Raman K."/>
            <person name="Hugenholtz P."/>
            <person name="Venkateswaran K."/>
        </authorList>
    </citation>
    <scope>NUCLEOTIDE SEQUENCE [LARGE SCALE GENOMIC DNA]</scope>
    <source>
        <strain evidence="1 2">179-BFC-A-HS</strain>
    </source>
</reference>
<protein>
    <submittedName>
        <fullName evidence="1">DUF2071 domain-containing protein</fullName>
    </submittedName>
</protein>
<dbReference type="InterPro" id="IPR018644">
    <property type="entry name" value="DUF2071"/>
</dbReference>
<dbReference type="Proteomes" id="UP001228376">
    <property type="component" value="Unassembled WGS sequence"/>
</dbReference>
<dbReference type="SUPFAM" id="SSF160104">
    <property type="entry name" value="Acetoacetate decarboxylase-like"/>
    <property type="match status" value="1"/>
</dbReference>
<gene>
    <name evidence="1" type="ORF">P5G51_018685</name>
</gene>
<proteinExistence type="predicted"/>
<keyword evidence="2" id="KW-1185">Reference proteome</keyword>
<dbReference type="Pfam" id="PF09844">
    <property type="entry name" value="DUF2071"/>
    <property type="match status" value="1"/>
</dbReference>
<name>A0ABU5CL49_9BACI</name>
<dbReference type="EMBL" id="JAROCA020000003">
    <property type="protein sequence ID" value="MDY0407089.1"/>
    <property type="molecule type" value="Genomic_DNA"/>
</dbReference>
<evidence type="ECO:0000313" key="1">
    <source>
        <dbReference type="EMBL" id="MDY0407089.1"/>
    </source>
</evidence>
<organism evidence="1 2">
    <name type="scientific">Tigheibacillus jepli</name>
    <dbReference type="NCBI Taxonomy" id="3035914"/>
    <lineage>
        <taxon>Bacteria</taxon>
        <taxon>Bacillati</taxon>
        <taxon>Bacillota</taxon>
        <taxon>Bacilli</taxon>
        <taxon>Bacillales</taxon>
        <taxon>Bacillaceae</taxon>
        <taxon>Tigheibacillus</taxon>
    </lineage>
</organism>
<dbReference type="PANTHER" id="PTHR39186:SF1">
    <property type="entry name" value="DUF2071 DOMAIN-CONTAINING PROTEIN"/>
    <property type="match status" value="1"/>
</dbReference>
<dbReference type="RefSeq" id="WP_306067330.1">
    <property type="nucleotide sequence ID" value="NZ_JAROCA020000003.1"/>
</dbReference>
<accession>A0ABU5CL49</accession>
<evidence type="ECO:0000313" key="2">
    <source>
        <dbReference type="Proteomes" id="UP001228376"/>
    </source>
</evidence>
<dbReference type="Gene3D" id="2.40.400.10">
    <property type="entry name" value="Acetoacetate decarboxylase-like"/>
    <property type="match status" value="1"/>
</dbReference>